<sequence length="106" mass="12273">MVPHRHLDLRLDEVKPEDALRDRMLHLNARVHLHEKESPVVSEQEFHRTRVLIADRASNFHRRLLNRGAGRFGDVHGGRFLDELLVLALERAFAGSEVQNIPVRIC</sequence>
<name>A0A644X572_9ZZZZ</name>
<reference evidence="1" key="1">
    <citation type="submission" date="2019-08" db="EMBL/GenBank/DDBJ databases">
        <authorList>
            <person name="Kucharzyk K."/>
            <person name="Murdoch R.W."/>
            <person name="Higgins S."/>
            <person name="Loffler F."/>
        </authorList>
    </citation>
    <scope>NUCLEOTIDE SEQUENCE</scope>
</reference>
<protein>
    <submittedName>
        <fullName evidence="1">Uncharacterized protein</fullName>
    </submittedName>
</protein>
<proteinExistence type="predicted"/>
<accession>A0A644X572</accession>
<evidence type="ECO:0000313" key="1">
    <source>
        <dbReference type="EMBL" id="MPM09284.1"/>
    </source>
</evidence>
<dbReference type="AntiFam" id="ANF00133">
    <property type="entry name" value="Shadow ORF (opposite mccA)"/>
</dbReference>
<dbReference type="EMBL" id="VSSQ01001552">
    <property type="protein sequence ID" value="MPM09284.1"/>
    <property type="molecule type" value="Genomic_DNA"/>
</dbReference>
<organism evidence="1">
    <name type="scientific">bioreactor metagenome</name>
    <dbReference type="NCBI Taxonomy" id="1076179"/>
    <lineage>
        <taxon>unclassified sequences</taxon>
        <taxon>metagenomes</taxon>
        <taxon>ecological metagenomes</taxon>
    </lineage>
</organism>
<comment type="caution">
    <text evidence="1">The sequence shown here is derived from an EMBL/GenBank/DDBJ whole genome shotgun (WGS) entry which is preliminary data.</text>
</comment>
<dbReference type="AlphaFoldDB" id="A0A644X572"/>
<gene>
    <name evidence="1" type="ORF">SDC9_55600</name>
</gene>